<dbReference type="EC" id="3.2.2.27" evidence="7"/>
<reference evidence="11" key="1">
    <citation type="submission" date="2022-01" db="EMBL/GenBank/DDBJ databases">
        <title>Comparative genomics reveals a dynamic genome evolution in the ectomycorrhizal milk-cap (Lactarius) mushrooms.</title>
        <authorList>
            <consortium name="DOE Joint Genome Institute"/>
            <person name="Lebreton A."/>
            <person name="Tang N."/>
            <person name="Kuo A."/>
            <person name="LaButti K."/>
            <person name="Drula E."/>
            <person name="Barry K."/>
            <person name="Clum A."/>
            <person name="Lipzen A."/>
            <person name="Mousain D."/>
            <person name="Ng V."/>
            <person name="Wang R."/>
            <person name="Wang X."/>
            <person name="Dai Y."/>
            <person name="Henrissat B."/>
            <person name="Grigoriev I.V."/>
            <person name="Guerin-Laguette A."/>
            <person name="Yu F."/>
            <person name="Martin F.M."/>
        </authorList>
    </citation>
    <scope>NUCLEOTIDE SEQUENCE</scope>
    <source>
        <strain evidence="11">QP</strain>
    </source>
</reference>
<dbReference type="PROSITE" id="PS00130">
    <property type="entry name" value="U_DNA_GLYCOSYLASE"/>
    <property type="match status" value="1"/>
</dbReference>
<dbReference type="NCBIfam" id="NF003592">
    <property type="entry name" value="PRK05254.1-5"/>
    <property type="match status" value="1"/>
</dbReference>
<keyword evidence="5 7" id="KW-0234">DNA repair</keyword>
<dbReference type="GO" id="GO:0097510">
    <property type="term" value="P:base-excision repair, AP site formation via deaminated base removal"/>
    <property type="evidence" value="ECO:0007669"/>
    <property type="project" value="TreeGrafter"/>
</dbReference>
<accession>A0AAD4L9P1</accession>
<protein>
    <recommendedName>
        <fullName evidence="7">Uracil-DNA glycosylase</fullName>
        <shortName evidence="7">UDG</shortName>
        <ecNumber evidence="7">3.2.2.27</ecNumber>
    </recommendedName>
</protein>
<dbReference type="NCBIfam" id="NF003589">
    <property type="entry name" value="PRK05254.1-2"/>
    <property type="match status" value="1"/>
</dbReference>
<evidence type="ECO:0000256" key="6">
    <source>
        <dbReference type="ARBA" id="ARBA00023242"/>
    </source>
</evidence>
<evidence type="ECO:0000259" key="10">
    <source>
        <dbReference type="SMART" id="SM00986"/>
    </source>
</evidence>
<dbReference type="InterPro" id="IPR036895">
    <property type="entry name" value="Uracil-DNA_glycosylase-like_sf"/>
</dbReference>
<dbReference type="PANTHER" id="PTHR11264">
    <property type="entry name" value="URACIL-DNA GLYCOSYLASE"/>
    <property type="match status" value="1"/>
</dbReference>
<dbReference type="GO" id="GO:0005739">
    <property type="term" value="C:mitochondrion"/>
    <property type="evidence" value="ECO:0007669"/>
    <property type="project" value="UniProtKB-SubCell"/>
</dbReference>
<feature type="active site" description="Proton acceptor" evidence="7 8">
    <location>
        <position position="205"/>
    </location>
</feature>
<dbReference type="InterPro" id="IPR005122">
    <property type="entry name" value="Uracil-DNA_glycosylase-like"/>
</dbReference>
<keyword evidence="4 7" id="KW-0496">Mitochondrion</keyword>
<evidence type="ECO:0000256" key="9">
    <source>
        <dbReference type="SAM" id="MobiDB-lite"/>
    </source>
</evidence>
<feature type="compositionally biased region" description="Polar residues" evidence="9">
    <location>
        <begin position="94"/>
        <end position="105"/>
    </location>
</feature>
<keyword evidence="2 7" id="KW-0227">DNA damage</keyword>
<dbReference type="SUPFAM" id="SSF52141">
    <property type="entry name" value="Uracil-DNA glycosylase-like"/>
    <property type="match status" value="1"/>
</dbReference>
<feature type="region of interest" description="Disordered" evidence="9">
    <location>
        <begin position="1"/>
        <end position="105"/>
    </location>
</feature>
<feature type="compositionally biased region" description="Low complexity" evidence="9">
    <location>
        <begin position="66"/>
        <end position="77"/>
    </location>
</feature>
<dbReference type="EMBL" id="JAKELL010000091">
    <property type="protein sequence ID" value="KAH8983214.1"/>
    <property type="molecule type" value="Genomic_DNA"/>
</dbReference>
<sequence length="381" mass="41224">MTTPSGNGVLSLEDSAPQSPQAPVASNDENTVGTSFDRDEKAKLNADPSPSTTTGKRQRTLLDMLGSGPSQSTGTTSKKPKLTAPGSGDKPTVIGTQSSGGSPNLQALNSIPFSLNEYIDSLTDDQKRLLKLECETMGKSWLKVLKDEIKKPYFITLKQFLWKEGVCGPDDSAENLNIYPAPRNIYSWSNYTPLGKVRVVMIGQDPYHGPGQAHGLCFSVPLGVPAPPSLKNIYSEIKAEYEDFVPPKHGNLTAWAEAGVLMLNTCLTVRAHSAGSHQGKGWEQFTDRVIETVDRYGGANLGEKTGVGRGVVFLAWGAWAAKRVAKLSKTKHLILSSAHPSPLSARKGFFGNGHFRKANDWLEARYGPDGQVDWCRLGPIT</sequence>
<dbReference type="Pfam" id="PF03167">
    <property type="entry name" value="UDG"/>
    <property type="match status" value="1"/>
</dbReference>
<evidence type="ECO:0000256" key="3">
    <source>
        <dbReference type="ARBA" id="ARBA00022801"/>
    </source>
</evidence>
<dbReference type="PANTHER" id="PTHR11264:SF0">
    <property type="entry name" value="URACIL-DNA GLYCOSYLASE"/>
    <property type="match status" value="1"/>
</dbReference>
<dbReference type="CDD" id="cd10027">
    <property type="entry name" value="UDG-F1-like"/>
    <property type="match status" value="1"/>
</dbReference>
<comment type="caution">
    <text evidence="11">The sequence shown here is derived from an EMBL/GenBank/DDBJ whole genome shotgun (WGS) entry which is preliminary data.</text>
</comment>
<keyword evidence="12" id="KW-1185">Reference proteome</keyword>
<dbReference type="GO" id="GO:0005634">
    <property type="term" value="C:nucleus"/>
    <property type="evidence" value="ECO:0007669"/>
    <property type="project" value="UniProtKB-SubCell"/>
</dbReference>
<dbReference type="FunFam" id="3.40.470.10:FF:000007">
    <property type="entry name" value="Uracil-DNA glycosylase"/>
    <property type="match status" value="1"/>
</dbReference>
<dbReference type="Proteomes" id="UP001201163">
    <property type="component" value="Unassembled WGS sequence"/>
</dbReference>
<evidence type="ECO:0000256" key="2">
    <source>
        <dbReference type="ARBA" id="ARBA00022763"/>
    </source>
</evidence>
<dbReference type="AlphaFoldDB" id="A0AAD4L9P1"/>
<name>A0AAD4L9P1_9AGAM</name>
<dbReference type="Gene3D" id="3.40.470.10">
    <property type="entry name" value="Uracil-DNA glycosylase-like domain"/>
    <property type="match status" value="1"/>
</dbReference>
<proteinExistence type="inferred from homology"/>
<evidence type="ECO:0000313" key="11">
    <source>
        <dbReference type="EMBL" id="KAH8983214.1"/>
    </source>
</evidence>
<comment type="catalytic activity">
    <reaction evidence="7">
        <text>Hydrolyzes single-stranded DNA or mismatched double-stranded DNA and polynucleotides, releasing free uracil.</text>
        <dbReference type="EC" id="3.2.2.27"/>
    </reaction>
</comment>
<comment type="subcellular location">
    <subcellularLocation>
        <location evidence="7">Mitochondrion</location>
    </subcellularLocation>
    <subcellularLocation>
        <location evidence="7">Nucleus</location>
    </subcellularLocation>
</comment>
<dbReference type="NCBIfam" id="NF003588">
    <property type="entry name" value="PRK05254.1-1"/>
    <property type="match status" value="1"/>
</dbReference>
<dbReference type="SMART" id="SM00986">
    <property type="entry name" value="UDG"/>
    <property type="match status" value="1"/>
</dbReference>
<evidence type="ECO:0000313" key="12">
    <source>
        <dbReference type="Proteomes" id="UP001201163"/>
    </source>
</evidence>
<dbReference type="GO" id="GO:0004844">
    <property type="term" value="F:uracil DNA N-glycosylase activity"/>
    <property type="evidence" value="ECO:0007669"/>
    <property type="project" value="UniProtKB-UniRule"/>
</dbReference>
<keyword evidence="3 7" id="KW-0378">Hydrolase</keyword>
<feature type="domain" description="Uracil-DNA glycosylase-like" evidence="10">
    <location>
        <begin position="190"/>
        <end position="362"/>
    </location>
</feature>
<evidence type="ECO:0000256" key="1">
    <source>
        <dbReference type="ARBA" id="ARBA00008184"/>
    </source>
</evidence>
<dbReference type="InterPro" id="IPR002043">
    <property type="entry name" value="UDG_fam1"/>
</dbReference>
<organism evidence="11 12">
    <name type="scientific">Lactarius akahatsu</name>
    <dbReference type="NCBI Taxonomy" id="416441"/>
    <lineage>
        <taxon>Eukaryota</taxon>
        <taxon>Fungi</taxon>
        <taxon>Dikarya</taxon>
        <taxon>Basidiomycota</taxon>
        <taxon>Agaricomycotina</taxon>
        <taxon>Agaricomycetes</taxon>
        <taxon>Russulales</taxon>
        <taxon>Russulaceae</taxon>
        <taxon>Lactarius</taxon>
    </lineage>
</organism>
<comment type="function">
    <text evidence="7">Excises uracil residues from the DNA which can arise as a result of misincorporation of dUMP residues by DNA polymerase or due to deamination of cytosine.</text>
</comment>
<dbReference type="HAMAP" id="MF_00148">
    <property type="entry name" value="UDG"/>
    <property type="match status" value="1"/>
</dbReference>
<dbReference type="InterPro" id="IPR018085">
    <property type="entry name" value="Ura-DNA_Glyclase_AS"/>
</dbReference>
<evidence type="ECO:0000256" key="4">
    <source>
        <dbReference type="ARBA" id="ARBA00023128"/>
    </source>
</evidence>
<evidence type="ECO:0000256" key="8">
    <source>
        <dbReference type="PROSITE-ProRule" id="PRU10072"/>
    </source>
</evidence>
<dbReference type="SMART" id="SM00987">
    <property type="entry name" value="UreE_C"/>
    <property type="match status" value="1"/>
</dbReference>
<comment type="similarity">
    <text evidence="1 7">Belongs to the uracil-DNA glycosylase (UDG) superfamily. UNG family.</text>
</comment>
<evidence type="ECO:0000256" key="5">
    <source>
        <dbReference type="ARBA" id="ARBA00023204"/>
    </source>
</evidence>
<keyword evidence="6 7" id="KW-0539">Nucleus</keyword>
<dbReference type="NCBIfam" id="TIGR00628">
    <property type="entry name" value="ung"/>
    <property type="match status" value="1"/>
</dbReference>
<gene>
    <name evidence="7" type="primary">UNG1</name>
    <name evidence="11" type="ORF">EDB92DRAFT_1891630</name>
</gene>
<evidence type="ECO:0000256" key="7">
    <source>
        <dbReference type="HAMAP-Rule" id="MF_03166"/>
    </source>
</evidence>